<feature type="domain" description="VWFA" evidence="3">
    <location>
        <begin position="149"/>
        <end position="340"/>
    </location>
</feature>
<evidence type="ECO:0000313" key="5">
    <source>
        <dbReference type="Proteomes" id="UP000480246"/>
    </source>
</evidence>
<comment type="caution">
    <text evidence="4">The sequence shown here is derived from an EMBL/GenBank/DDBJ whole genome shotgun (WGS) entry which is preliminary data.</text>
</comment>
<dbReference type="AlphaFoldDB" id="A0A7C8GSB4"/>
<dbReference type="SUPFAM" id="SSF53300">
    <property type="entry name" value="vWA-like"/>
    <property type="match status" value="1"/>
</dbReference>
<dbReference type="InterPro" id="IPR002035">
    <property type="entry name" value="VWF_A"/>
</dbReference>
<dbReference type="SMART" id="SM00327">
    <property type="entry name" value="VWA"/>
    <property type="match status" value="1"/>
</dbReference>
<feature type="chain" id="PRO_5028899739" evidence="2">
    <location>
        <begin position="25"/>
        <end position="454"/>
    </location>
</feature>
<evidence type="ECO:0000259" key="3">
    <source>
        <dbReference type="PROSITE" id="PS50234"/>
    </source>
</evidence>
<dbReference type="PROSITE" id="PS50234">
    <property type="entry name" value="VWFA"/>
    <property type="match status" value="1"/>
</dbReference>
<evidence type="ECO:0000313" key="4">
    <source>
        <dbReference type="EMBL" id="KAB8131784.1"/>
    </source>
</evidence>
<keyword evidence="5" id="KW-1185">Reference proteome</keyword>
<protein>
    <submittedName>
        <fullName evidence="4">VWA domain-containing protein</fullName>
    </submittedName>
</protein>
<dbReference type="EMBL" id="WEID01000065">
    <property type="protein sequence ID" value="KAB8131784.1"/>
    <property type="molecule type" value="Genomic_DNA"/>
</dbReference>
<dbReference type="InterPro" id="IPR036465">
    <property type="entry name" value="vWFA_dom_sf"/>
</dbReference>
<evidence type="ECO:0000256" key="2">
    <source>
        <dbReference type="SAM" id="SignalP"/>
    </source>
</evidence>
<dbReference type="PROSITE" id="PS51257">
    <property type="entry name" value="PROKAR_LIPOPROTEIN"/>
    <property type="match status" value="1"/>
</dbReference>
<dbReference type="Gene3D" id="3.40.50.410">
    <property type="entry name" value="von Willebrand factor, type A domain"/>
    <property type="match status" value="1"/>
</dbReference>
<sequence>MLKSKLIITGLVMFVLLLAGCSNNENETNPADMQEQTDSLVKDDKESASDTDNLDHLQFSNAEERMQLDLENAEFNGEQFNEDEVQRIVEQLPENLTPEEYYYKLLSLIGEDYRKYYQFFNSVETSFESATSQPDEINREGESDLSPINVSILFDASGSMDEMISGKTKIQLAKEAVNSFVASLPEIVNISLTVYGHKGTGTDNKELSCKSIEEIYPLSSYDEDSFQAALDSFSSAGWTPLAGAMVSATQKLSNANGDNEENIVYIVSDGMETCNGDPVIAAKKLNQSSSNAIVNIIGFDVNDEGQQQLREVASAGAGEYSTVRTEQELTSYFNSQKTKLINQWYGWEAENVNKYYASESERVNELYNMETEMVNIAYNEETRLKNLTYHLDQTIDADWDKVREIVNDTGDEIREYVRSAADAYRAEIRSGGDQNRDSIRNKAGNERDKLRGKQ</sequence>
<keyword evidence="2" id="KW-0732">Signal</keyword>
<reference evidence="4 5" key="1">
    <citation type="submission" date="2019-10" db="EMBL/GenBank/DDBJ databases">
        <title>Gracilibacillus sp. nov. isolated from rice seeds.</title>
        <authorList>
            <person name="He S."/>
        </authorList>
    </citation>
    <scope>NUCLEOTIDE SEQUENCE [LARGE SCALE GENOMIC DNA]</scope>
    <source>
        <strain evidence="4 5">TD8</strain>
    </source>
</reference>
<dbReference type="RefSeq" id="WP_153404169.1">
    <property type="nucleotide sequence ID" value="NZ_ML762432.1"/>
</dbReference>
<gene>
    <name evidence="4" type="ORF">F9U64_13040</name>
</gene>
<dbReference type="Pfam" id="PF13519">
    <property type="entry name" value="VWA_2"/>
    <property type="match status" value="1"/>
</dbReference>
<name>A0A7C8GSB4_9BACI</name>
<accession>A0A7C8GSB4</accession>
<dbReference type="OrthoDB" id="9783818at2"/>
<evidence type="ECO:0000256" key="1">
    <source>
        <dbReference type="SAM" id="MobiDB-lite"/>
    </source>
</evidence>
<organism evidence="4 5">
    <name type="scientific">Gracilibacillus oryzae</name>
    <dbReference type="NCBI Taxonomy" id="1672701"/>
    <lineage>
        <taxon>Bacteria</taxon>
        <taxon>Bacillati</taxon>
        <taxon>Bacillota</taxon>
        <taxon>Bacilli</taxon>
        <taxon>Bacillales</taxon>
        <taxon>Bacillaceae</taxon>
        <taxon>Gracilibacillus</taxon>
    </lineage>
</organism>
<feature type="region of interest" description="Disordered" evidence="1">
    <location>
        <begin position="25"/>
        <end position="52"/>
    </location>
</feature>
<proteinExistence type="predicted"/>
<feature type="region of interest" description="Disordered" evidence="1">
    <location>
        <begin position="428"/>
        <end position="454"/>
    </location>
</feature>
<dbReference type="Proteomes" id="UP000480246">
    <property type="component" value="Unassembled WGS sequence"/>
</dbReference>
<feature type="signal peptide" evidence="2">
    <location>
        <begin position="1"/>
        <end position="24"/>
    </location>
</feature>
<feature type="compositionally biased region" description="Polar residues" evidence="1">
    <location>
        <begin position="25"/>
        <end position="39"/>
    </location>
</feature>